<organism evidence="1">
    <name type="scientific">Culex pipiens</name>
    <name type="common">House mosquito</name>
    <dbReference type="NCBI Taxonomy" id="7175"/>
    <lineage>
        <taxon>Eukaryota</taxon>
        <taxon>Metazoa</taxon>
        <taxon>Ecdysozoa</taxon>
        <taxon>Arthropoda</taxon>
        <taxon>Hexapoda</taxon>
        <taxon>Insecta</taxon>
        <taxon>Pterygota</taxon>
        <taxon>Neoptera</taxon>
        <taxon>Endopterygota</taxon>
        <taxon>Diptera</taxon>
        <taxon>Nematocera</taxon>
        <taxon>Culicoidea</taxon>
        <taxon>Culicidae</taxon>
        <taxon>Culicinae</taxon>
        <taxon>Culicini</taxon>
        <taxon>Culex</taxon>
        <taxon>Culex</taxon>
    </lineage>
</organism>
<sequence>MREAAAAFSPRPIVQTRASKEDTKADYLQGAIIVSGSRNQVKDGCIAIPNVLQLSMSGSSLIFFYTESMVVHDIVRSQHQIPSTIASKERFQRTIKSFVYMYS</sequence>
<name>A0A8D8BY74_CULPI</name>
<dbReference type="EMBL" id="HBUE01096421">
    <property type="protein sequence ID" value="CAG6483485.1"/>
    <property type="molecule type" value="Transcribed_RNA"/>
</dbReference>
<dbReference type="AlphaFoldDB" id="A0A8D8BY74"/>
<protein>
    <submittedName>
        <fullName evidence="1">(northern house mosquito) hypothetical protein</fullName>
    </submittedName>
</protein>
<proteinExistence type="predicted"/>
<accession>A0A8D8BY74</accession>
<reference evidence="1" key="1">
    <citation type="submission" date="2021-05" db="EMBL/GenBank/DDBJ databases">
        <authorList>
            <person name="Alioto T."/>
            <person name="Alioto T."/>
            <person name="Gomez Garrido J."/>
        </authorList>
    </citation>
    <scope>NUCLEOTIDE SEQUENCE</scope>
</reference>
<evidence type="ECO:0000313" key="1">
    <source>
        <dbReference type="EMBL" id="CAG6483485.1"/>
    </source>
</evidence>